<dbReference type="NCBIfam" id="TIGR00252">
    <property type="entry name" value="YraN family protein"/>
    <property type="match status" value="1"/>
</dbReference>
<dbReference type="PANTHER" id="PTHR34039">
    <property type="entry name" value="UPF0102 PROTEIN YRAN"/>
    <property type="match status" value="1"/>
</dbReference>
<dbReference type="EMBL" id="JAOQKE010000001">
    <property type="protein sequence ID" value="MCU6723988.1"/>
    <property type="molecule type" value="Genomic_DNA"/>
</dbReference>
<name>A0ABT2SHL7_9FIRM</name>
<accession>A0ABT2SHL7</accession>
<proteinExistence type="inferred from homology"/>
<comment type="similarity">
    <text evidence="1 2">Belongs to the UPF0102 family.</text>
</comment>
<evidence type="ECO:0000313" key="4">
    <source>
        <dbReference type="Proteomes" id="UP001652338"/>
    </source>
</evidence>
<evidence type="ECO:0000256" key="1">
    <source>
        <dbReference type="ARBA" id="ARBA00006738"/>
    </source>
</evidence>
<protein>
    <recommendedName>
        <fullName evidence="2">UPF0102 protein OCV47_01225</fullName>
    </recommendedName>
</protein>
<dbReference type="Gene3D" id="3.40.1350.10">
    <property type="match status" value="1"/>
</dbReference>
<dbReference type="CDD" id="cd20736">
    <property type="entry name" value="PoNe_Nuclease"/>
    <property type="match status" value="1"/>
</dbReference>
<dbReference type="InterPro" id="IPR003509">
    <property type="entry name" value="UPF0102_YraN-like"/>
</dbReference>
<evidence type="ECO:0000313" key="3">
    <source>
        <dbReference type="EMBL" id="MCU6723988.1"/>
    </source>
</evidence>
<reference evidence="3 4" key="1">
    <citation type="journal article" date="2021" name="ISME Commun">
        <title>Automated analysis of genomic sequences facilitates high-throughput and comprehensive description of bacteria.</title>
        <authorList>
            <person name="Hitch T.C.A."/>
        </authorList>
    </citation>
    <scope>NUCLEOTIDE SEQUENCE [LARGE SCALE GENOMIC DNA]</scope>
    <source>
        <strain evidence="3 4">Sanger_29</strain>
    </source>
</reference>
<gene>
    <name evidence="3" type="ORF">OCV47_01225</name>
</gene>
<evidence type="ECO:0000256" key="2">
    <source>
        <dbReference type="HAMAP-Rule" id="MF_00048"/>
    </source>
</evidence>
<dbReference type="RefSeq" id="WP_262653189.1">
    <property type="nucleotide sequence ID" value="NZ_JAOQKE010000001.1"/>
</dbReference>
<dbReference type="Pfam" id="PF02021">
    <property type="entry name" value="UPF0102"/>
    <property type="match status" value="1"/>
</dbReference>
<dbReference type="HAMAP" id="MF_00048">
    <property type="entry name" value="UPF0102"/>
    <property type="match status" value="1"/>
</dbReference>
<dbReference type="NCBIfam" id="NF009150">
    <property type="entry name" value="PRK12497.1-3"/>
    <property type="match status" value="1"/>
</dbReference>
<sequence>MNRRETGTQYEERAAEYLIAQNYQILERNYRIRSGEIDIIARDGTVLVFMEVKYRKNDESGNPLEAVDIRKQRKIIKVARYYLYQKKYGDVPCRFDVIGICGSHIEHIKDAFWA</sequence>
<dbReference type="InterPro" id="IPR011335">
    <property type="entry name" value="Restrct_endonuc-II-like"/>
</dbReference>
<comment type="caution">
    <text evidence="3">The sequence shown here is derived from an EMBL/GenBank/DDBJ whole genome shotgun (WGS) entry which is preliminary data.</text>
</comment>
<dbReference type="PANTHER" id="PTHR34039:SF1">
    <property type="entry name" value="UPF0102 PROTEIN YRAN"/>
    <property type="match status" value="1"/>
</dbReference>
<organism evidence="3 4">
    <name type="scientific">Muricoprocola aceti</name>
    <dbReference type="NCBI Taxonomy" id="2981772"/>
    <lineage>
        <taxon>Bacteria</taxon>
        <taxon>Bacillati</taxon>
        <taxon>Bacillota</taxon>
        <taxon>Clostridia</taxon>
        <taxon>Lachnospirales</taxon>
        <taxon>Lachnospiraceae</taxon>
        <taxon>Muricoprocola</taxon>
    </lineage>
</organism>
<dbReference type="Proteomes" id="UP001652338">
    <property type="component" value="Unassembled WGS sequence"/>
</dbReference>
<keyword evidence="4" id="KW-1185">Reference proteome</keyword>
<dbReference type="SUPFAM" id="SSF52980">
    <property type="entry name" value="Restriction endonuclease-like"/>
    <property type="match status" value="1"/>
</dbReference>
<dbReference type="InterPro" id="IPR011856">
    <property type="entry name" value="tRNA_endonuc-like_dom_sf"/>
</dbReference>